<evidence type="ECO:0000256" key="13">
    <source>
        <dbReference type="ARBA" id="ARBA00034078"/>
    </source>
</evidence>
<dbReference type="NCBIfam" id="TIGR02512">
    <property type="entry name" value="FeFe_hydrog_A"/>
    <property type="match status" value="1"/>
</dbReference>
<evidence type="ECO:0000256" key="10">
    <source>
        <dbReference type="ARBA" id="ARBA00023014"/>
    </source>
</evidence>
<accession>A0A173T2A8</accession>
<dbReference type="InterPro" id="IPR017900">
    <property type="entry name" value="4Fe4S_Fe_S_CS"/>
</dbReference>
<dbReference type="PROSITE" id="PS00198">
    <property type="entry name" value="4FE4S_FER_1"/>
    <property type="match status" value="1"/>
</dbReference>
<proteinExistence type="inferred from homology"/>
<keyword evidence="7" id="KW-0677">Repeat</keyword>
<name>A0A173T2A8_9FIRM</name>
<dbReference type="InterPro" id="IPR013352">
    <property type="entry name" value="Fe_hydrogenase_subset"/>
</dbReference>
<dbReference type="GeneID" id="60059105"/>
<dbReference type="SUPFAM" id="SSF53920">
    <property type="entry name" value="Fe-only hydrogenase"/>
    <property type="match status" value="1"/>
</dbReference>
<dbReference type="InterPro" id="IPR003149">
    <property type="entry name" value="Fe_hydrogenase_ssu"/>
</dbReference>
<evidence type="ECO:0000256" key="3">
    <source>
        <dbReference type="ARBA" id="ARBA00005404"/>
    </source>
</evidence>
<protein>
    <submittedName>
        <fullName evidence="14">4Fe-4S dicluster domain-containing protein</fullName>
    </submittedName>
</protein>
<evidence type="ECO:0000256" key="12">
    <source>
        <dbReference type="ARBA" id="ARBA00023136"/>
    </source>
</evidence>
<dbReference type="Pfam" id="PF13510">
    <property type="entry name" value="Fer2_4"/>
    <property type="match status" value="1"/>
</dbReference>
<evidence type="ECO:0000256" key="5">
    <source>
        <dbReference type="ARBA" id="ARBA00022714"/>
    </source>
</evidence>
<evidence type="ECO:0000313" key="15">
    <source>
        <dbReference type="Proteomes" id="UP000487649"/>
    </source>
</evidence>
<evidence type="ECO:0000256" key="8">
    <source>
        <dbReference type="ARBA" id="ARBA00022967"/>
    </source>
</evidence>
<dbReference type="FunFam" id="3.30.70.20:FF:000035">
    <property type="entry name" value="Iron hydrogenase 1"/>
    <property type="match status" value="1"/>
</dbReference>
<comment type="caution">
    <text evidence="14">The sequence shown here is derived from an EMBL/GenBank/DDBJ whole genome shotgun (WGS) entry which is preliminary data.</text>
</comment>
<dbReference type="SUPFAM" id="SSF54862">
    <property type="entry name" value="4Fe-4S ferredoxins"/>
    <property type="match status" value="1"/>
</dbReference>
<dbReference type="InterPro" id="IPR050340">
    <property type="entry name" value="Cytosolic_Fe-S_CAF"/>
</dbReference>
<evidence type="ECO:0000256" key="9">
    <source>
        <dbReference type="ARBA" id="ARBA00023004"/>
    </source>
</evidence>
<dbReference type="SMART" id="SM00929">
    <property type="entry name" value="NADH-G_4Fe-4S_3"/>
    <property type="match status" value="1"/>
</dbReference>
<sequence length="590" mass="64508">MELVNLTMNGIALQVPSHYTILEAAREAGIKIPTLCFLKDLNETGACRVCVVEVEGARSLVTACNMKVSEGMKVHTHSSKVLDSRRMTVELLLANHNVECTTCVRNHNCELKQLSNDLGCTGRHFKGERRETIYRDDSYSIVRDTSKCILCGRCVAACREKAGVEVLAFNQRGFKTYIGPAFEACMDDAGCIHCGQCIAACPTAALQEHSNINQVVEAINDPNKMVVFQVAPAVRAALGEEFNLPIGTCVTGKIAAALRRIGGPSSKVFDTNFSADLTIMEEAYELVNRIQQGGVLPMITSCSPGWIRLAEQYMPDVLPHLSTCKSPQQMFGAILKSYWAEKNNIDKSSIYCVSVMPCVAKKTELKREELAVNGIADVDASITTRELARMIRMYGLDFNALPDETFDQPLGEYSGAGTIFGATGGVMEAALRTAADVLSGQSLEQIEYEAVRGVEGVKEATLTVGDLTLNVAVIHGGKQALETVNQLLTSDKPYHFIEVMGCSGGCVAGGGQPHIPAHLFNKGLDIREERAKALYEDDKAQVIRKSHENPVIQNVYAEYLGTPNSHLAHELLHTHYEKKDLYIKKLNETN</sequence>
<dbReference type="Pfam" id="PF02906">
    <property type="entry name" value="Fe_hyd_lg_C"/>
    <property type="match status" value="1"/>
</dbReference>
<dbReference type="InterPro" id="IPR036991">
    <property type="entry name" value="Fe_hydrogenase_ssu_sf"/>
</dbReference>
<dbReference type="Pfam" id="PF12838">
    <property type="entry name" value="Fer4_7"/>
    <property type="match status" value="1"/>
</dbReference>
<dbReference type="Pfam" id="PF10588">
    <property type="entry name" value="NADH-G_4Fe-4S_3"/>
    <property type="match status" value="1"/>
</dbReference>
<dbReference type="AlphaFoldDB" id="A0A173T2A8"/>
<evidence type="ECO:0000256" key="11">
    <source>
        <dbReference type="ARBA" id="ARBA00023027"/>
    </source>
</evidence>
<keyword evidence="4" id="KW-0004">4Fe-4S</keyword>
<dbReference type="Pfam" id="PF02256">
    <property type="entry name" value="Fe_hyd_SSU"/>
    <property type="match status" value="1"/>
</dbReference>
<dbReference type="Proteomes" id="UP000487649">
    <property type="component" value="Unassembled WGS sequence"/>
</dbReference>
<dbReference type="PROSITE" id="PS51085">
    <property type="entry name" value="2FE2S_FER_2"/>
    <property type="match status" value="1"/>
</dbReference>
<evidence type="ECO:0000256" key="4">
    <source>
        <dbReference type="ARBA" id="ARBA00022485"/>
    </source>
</evidence>
<keyword evidence="6" id="KW-0479">Metal-binding</keyword>
<keyword evidence="12" id="KW-0472">Membrane</keyword>
<dbReference type="Gene3D" id="3.40.50.1780">
    <property type="match status" value="1"/>
</dbReference>
<evidence type="ECO:0000256" key="1">
    <source>
        <dbReference type="ARBA" id="ARBA00001966"/>
    </source>
</evidence>
<comment type="subcellular location">
    <subcellularLocation>
        <location evidence="2">Membrane</location>
    </subcellularLocation>
</comment>
<keyword evidence="11" id="KW-0520">NAD</keyword>
<dbReference type="SUPFAM" id="SSF54292">
    <property type="entry name" value="2Fe-2S ferredoxin-like"/>
    <property type="match status" value="1"/>
</dbReference>
<dbReference type="InterPro" id="IPR004108">
    <property type="entry name" value="Fe_hydrogenase_lsu_C"/>
</dbReference>
<dbReference type="SMART" id="SM00902">
    <property type="entry name" value="Fe_hyd_SSU"/>
    <property type="match status" value="1"/>
</dbReference>
<dbReference type="GO" id="GO:0051539">
    <property type="term" value="F:4 iron, 4 sulfur cluster binding"/>
    <property type="evidence" value="ECO:0007669"/>
    <property type="project" value="UniProtKB-KW"/>
</dbReference>
<dbReference type="GO" id="GO:0008901">
    <property type="term" value="F:ferredoxin hydrogenase activity"/>
    <property type="evidence" value="ECO:0007669"/>
    <property type="project" value="InterPro"/>
</dbReference>
<dbReference type="CDD" id="cd00207">
    <property type="entry name" value="fer2"/>
    <property type="match status" value="1"/>
</dbReference>
<keyword evidence="8" id="KW-1278">Translocase</keyword>
<comment type="cofactor">
    <cofactor evidence="1">
        <name>[4Fe-4S] cluster</name>
        <dbReference type="ChEBI" id="CHEBI:49883"/>
    </cofactor>
</comment>
<comment type="cofactor">
    <cofactor evidence="13">
        <name>[2Fe-2S] cluster</name>
        <dbReference type="ChEBI" id="CHEBI:190135"/>
    </cofactor>
</comment>
<dbReference type="RefSeq" id="WP_006785697.1">
    <property type="nucleotide sequence ID" value="NZ_CABJBH010000007.1"/>
</dbReference>
<reference evidence="14 15" key="1">
    <citation type="journal article" date="2019" name="Nat. Med.">
        <title>A library of human gut bacterial isolates paired with longitudinal multiomics data enables mechanistic microbiome research.</title>
        <authorList>
            <person name="Poyet M."/>
            <person name="Groussin M."/>
            <person name="Gibbons S.M."/>
            <person name="Avila-Pacheco J."/>
            <person name="Jiang X."/>
            <person name="Kearney S.M."/>
            <person name="Perrotta A.R."/>
            <person name="Berdy B."/>
            <person name="Zhao S."/>
            <person name="Lieberman T.D."/>
            <person name="Swanson P.K."/>
            <person name="Smith M."/>
            <person name="Roesemann S."/>
            <person name="Alexander J.E."/>
            <person name="Rich S.A."/>
            <person name="Livny J."/>
            <person name="Vlamakis H."/>
            <person name="Clish C."/>
            <person name="Bullock K."/>
            <person name="Deik A."/>
            <person name="Scott J."/>
            <person name="Pierce K.A."/>
            <person name="Xavier R.J."/>
            <person name="Alm E.J."/>
        </authorList>
    </citation>
    <scope>NUCLEOTIDE SEQUENCE [LARGE SCALE GENOMIC DNA]</scope>
    <source>
        <strain evidence="14 15">BIOML-A198</strain>
    </source>
</reference>
<evidence type="ECO:0000256" key="2">
    <source>
        <dbReference type="ARBA" id="ARBA00004370"/>
    </source>
</evidence>
<dbReference type="Gene3D" id="4.10.260.20">
    <property type="entry name" value="Iron hydrogenase, small subunit"/>
    <property type="match status" value="1"/>
</dbReference>
<dbReference type="InterPro" id="IPR017896">
    <property type="entry name" value="4Fe4S_Fe-S-bd"/>
</dbReference>
<dbReference type="Gene3D" id="3.10.20.740">
    <property type="match status" value="1"/>
</dbReference>
<dbReference type="InterPro" id="IPR036010">
    <property type="entry name" value="2Fe-2S_ferredoxin-like_sf"/>
</dbReference>
<dbReference type="InterPro" id="IPR001041">
    <property type="entry name" value="2Fe-2S_ferredoxin-type"/>
</dbReference>
<gene>
    <name evidence="14" type="ORF">GMA92_02735</name>
</gene>
<dbReference type="GO" id="GO:0005506">
    <property type="term" value="F:iron ion binding"/>
    <property type="evidence" value="ECO:0007669"/>
    <property type="project" value="InterPro"/>
</dbReference>
<dbReference type="PANTHER" id="PTHR11615">
    <property type="entry name" value="NITRATE, FORMATE, IRON DEHYDROGENASE"/>
    <property type="match status" value="1"/>
</dbReference>
<dbReference type="GO" id="GO:0051537">
    <property type="term" value="F:2 iron, 2 sulfur cluster binding"/>
    <property type="evidence" value="ECO:0007669"/>
    <property type="project" value="UniProtKB-KW"/>
</dbReference>
<dbReference type="Gene3D" id="3.40.950.10">
    <property type="entry name" value="Fe-only Hydrogenase (Larger Subunit), Chain L, domain 3"/>
    <property type="match status" value="1"/>
</dbReference>
<dbReference type="FunFam" id="3.10.20.740:FF:000004">
    <property type="entry name" value="NADH-quinone oxidoreductase"/>
    <property type="match status" value="1"/>
</dbReference>
<keyword evidence="9" id="KW-0408">Iron</keyword>
<dbReference type="NCBIfam" id="NF040763">
    <property type="entry name" value="FeFe_hydrog_A6"/>
    <property type="match status" value="1"/>
</dbReference>
<dbReference type="GO" id="GO:0016020">
    <property type="term" value="C:membrane"/>
    <property type="evidence" value="ECO:0007669"/>
    <property type="project" value="UniProtKB-SubCell"/>
</dbReference>
<evidence type="ECO:0000313" key="14">
    <source>
        <dbReference type="EMBL" id="MTK20355.1"/>
    </source>
</evidence>
<dbReference type="InterPro" id="IPR049830">
    <property type="entry name" value="HndD"/>
</dbReference>
<dbReference type="PROSITE" id="PS51379">
    <property type="entry name" value="4FE4S_FER_2"/>
    <property type="match status" value="2"/>
</dbReference>
<dbReference type="Gene3D" id="3.30.70.20">
    <property type="match status" value="1"/>
</dbReference>
<keyword evidence="5" id="KW-0001">2Fe-2S</keyword>
<comment type="similarity">
    <text evidence="3">Belongs to the complex I 75 kDa subunit family.</text>
</comment>
<dbReference type="InterPro" id="IPR009016">
    <property type="entry name" value="Fe_hydrogenase"/>
</dbReference>
<dbReference type="OrthoDB" id="9803192at2"/>
<dbReference type="EMBL" id="WMQE01000004">
    <property type="protein sequence ID" value="MTK20355.1"/>
    <property type="molecule type" value="Genomic_DNA"/>
</dbReference>
<dbReference type="InterPro" id="IPR019574">
    <property type="entry name" value="NADH_UbQ_OxRdtase_Gsu_4Fe4S-bd"/>
</dbReference>
<keyword evidence="10" id="KW-0411">Iron-sulfur</keyword>
<evidence type="ECO:0000256" key="6">
    <source>
        <dbReference type="ARBA" id="ARBA00022723"/>
    </source>
</evidence>
<evidence type="ECO:0000256" key="7">
    <source>
        <dbReference type="ARBA" id="ARBA00022737"/>
    </source>
</evidence>
<dbReference type="PROSITE" id="PS51839">
    <property type="entry name" value="4FE4S_HC3"/>
    <property type="match status" value="1"/>
</dbReference>
<organism evidence="14 15">
    <name type="scientific">Turicibacter sanguinis</name>
    <dbReference type="NCBI Taxonomy" id="154288"/>
    <lineage>
        <taxon>Bacteria</taxon>
        <taxon>Bacillati</taxon>
        <taxon>Bacillota</taxon>
        <taxon>Erysipelotrichia</taxon>
        <taxon>Erysipelotrichales</taxon>
        <taxon>Turicibacteraceae</taxon>
        <taxon>Turicibacter</taxon>
    </lineage>
</organism>